<gene>
    <name evidence="1" type="ORF">IGS68_17140</name>
</gene>
<accession>A0ABX7BE74</accession>
<protein>
    <submittedName>
        <fullName evidence="1">Carotenoid 1,2-hydratase</fullName>
    </submittedName>
</protein>
<evidence type="ECO:0000313" key="1">
    <source>
        <dbReference type="EMBL" id="QQP92487.1"/>
    </source>
</evidence>
<dbReference type="Proteomes" id="UP000595197">
    <property type="component" value="Chromosome"/>
</dbReference>
<organism evidence="1 2">
    <name type="scientific">Skermanella cutis</name>
    <dbReference type="NCBI Taxonomy" id="2775420"/>
    <lineage>
        <taxon>Bacteria</taxon>
        <taxon>Pseudomonadati</taxon>
        <taxon>Pseudomonadota</taxon>
        <taxon>Alphaproteobacteria</taxon>
        <taxon>Rhodospirillales</taxon>
        <taxon>Azospirillaceae</taxon>
        <taxon>Skermanella</taxon>
    </lineage>
</organism>
<sequence length="289" mass="32330">MSDDGKHGLTVIAFIGSVFSPYYALARRFGRGDPLNHCSVNVVLTGAGGNRWCMTERGRNRLDRDQRSLSIGPSSLDWDGTALTIRIDETTMPVPSRVSGTIRVHAHALTERSFTLDAAGRHRWWPISPRSRVEVELDRPGLRWRGTGYFDTNAGDEALEDAFSQWDWCRADLGNGAAILYNVDRRAAPPLALSLRIAPDGAVEMGDPLPPARLPPTTWWRIPRATRADPDHRVTVRETLVDAPFYARSVLETSIGSRPATAVHESLSLDRFRMPWVQALLPFRMPRRP</sequence>
<name>A0ABX7BE74_9PROT</name>
<dbReference type="CDD" id="cd21471">
    <property type="entry name" value="CrtC-like"/>
    <property type="match status" value="1"/>
</dbReference>
<dbReference type="SUPFAM" id="SSF159245">
    <property type="entry name" value="AttH-like"/>
    <property type="match status" value="1"/>
</dbReference>
<evidence type="ECO:0000313" key="2">
    <source>
        <dbReference type="Proteomes" id="UP000595197"/>
    </source>
</evidence>
<dbReference type="EMBL" id="CP067420">
    <property type="protein sequence ID" value="QQP92487.1"/>
    <property type="molecule type" value="Genomic_DNA"/>
</dbReference>
<reference evidence="1" key="1">
    <citation type="submission" date="2021-02" db="EMBL/GenBank/DDBJ databases">
        <title>Skermanella TT6 skin isolate.</title>
        <authorList>
            <person name="Lee K."/>
            <person name="Ganzorig M."/>
        </authorList>
    </citation>
    <scope>NUCLEOTIDE SEQUENCE</scope>
    <source>
        <strain evidence="1">TT6</strain>
    </source>
</reference>
<proteinExistence type="predicted"/>
<keyword evidence="2" id="KW-1185">Reference proteome</keyword>